<evidence type="ECO:0000313" key="3">
    <source>
        <dbReference type="Proteomes" id="UP000467840"/>
    </source>
</evidence>
<sequence>MDDCDKNWEERHSLGVKLVSNSKMDKLSSKPVVRGSDKGKRVTRDNSNQYGSRFLALIEDVVNVVDQDDSLVNGKEVPCHKDNGFSYAYYVEMATHLFRDCPEATMVWECGTVPHGHPLEVKILMVGFYKKMNGFGICSSMVTELHALVHGLRFPWNMGFRKVEVNLDFFVVTNMALNKSPVGLRMLGRNPIAVSKREDEVFISRETNQNNGENNSEGREQGREKYNKAVRRGSRWNRRRVCGGVLLLSMYADESPGLSDFQDAGLPLQEG</sequence>
<feature type="compositionally biased region" description="Polar residues" evidence="1">
    <location>
        <begin position="206"/>
        <end position="215"/>
    </location>
</feature>
<name>A0A6A6LIE9_HEVBR</name>
<organism evidence="2 3">
    <name type="scientific">Hevea brasiliensis</name>
    <name type="common">Para rubber tree</name>
    <name type="synonym">Siphonia brasiliensis</name>
    <dbReference type="NCBI Taxonomy" id="3981"/>
    <lineage>
        <taxon>Eukaryota</taxon>
        <taxon>Viridiplantae</taxon>
        <taxon>Streptophyta</taxon>
        <taxon>Embryophyta</taxon>
        <taxon>Tracheophyta</taxon>
        <taxon>Spermatophyta</taxon>
        <taxon>Magnoliopsida</taxon>
        <taxon>eudicotyledons</taxon>
        <taxon>Gunneridae</taxon>
        <taxon>Pentapetalae</taxon>
        <taxon>rosids</taxon>
        <taxon>fabids</taxon>
        <taxon>Malpighiales</taxon>
        <taxon>Euphorbiaceae</taxon>
        <taxon>Crotonoideae</taxon>
        <taxon>Micrandreae</taxon>
        <taxon>Hevea</taxon>
    </lineage>
</organism>
<feature type="region of interest" description="Disordered" evidence="1">
    <location>
        <begin position="206"/>
        <end position="229"/>
    </location>
</feature>
<comment type="caution">
    <text evidence="2">The sequence shown here is derived from an EMBL/GenBank/DDBJ whole genome shotgun (WGS) entry which is preliminary data.</text>
</comment>
<evidence type="ECO:0000313" key="2">
    <source>
        <dbReference type="EMBL" id="KAF2299883.1"/>
    </source>
</evidence>
<proteinExistence type="predicted"/>
<dbReference type="EMBL" id="JAAGAX010000010">
    <property type="protein sequence ID" value="KAF2299883.1"/>
    <property type="molecule type" value="Genomic_DNA"/>
</dbReference>
<protein>
    <recommendedName>
        <fullName evidence="4">RNase H type-1 domain-containing protein</fullName>
    </recommendedName>
</protein>
<dbReference type="Proteomes" id="UP000467840">
    <property type="component" value="Chromosome 4"/>
</dbReference>
<evidence type="ECO:0008006" key="4">
    <source>
        <dbReference type="Google" id="ProtNLM"/>
    </source>
</evidence>
<dbReference type="AlphaFoldDB" id="A0A6A6LIE9"/>
<accession>A0A6A6LIE9</accession>
<gene>
    <name evidence="2" type="ORF">GH714_005615</name>
</gene>
<feature type="compositionally biased region" description="Basic and acidic residues" evidence="1">
    <location>
        <begin position="216"/>
        <end position="227"/>
    </location>
</feature>
<keyword evidence="3" id="KW-1185">Reference proteome</keyword>
<evidence type="ECO:0000256" key="1">
    <source>
        <dbReference type="SAM" id="MobiDB-lite"/>
    </source>
</evidence>
<reference evidence="2 3" key="1">
    <citation type="journal article" date="2020" name="Mol. Plant">
        <title>The Chromosome-Based Rubber Tree Genome Provides New Insights into Spurge Genome Evolution and Rubber Biosynthesis.</title>
        <authorList>
            <person name="Liu J."/>
            <person name="Shi C."/>
            <person name="Shi C.C."/>
            <person name="Li W."/>
            <person name="Zhang Q.J."/>
            <person name="Zhang Y."/>
            <person name="Li K."/>
            <person name="Lu H.F."/>
            <person name="Shi C."/>
            <person name="Zhu S.T."/>
            <person name="Xiao Z.Y."/>
            <person name="Nan H."/>
            <person name="Yue Y."/>
            <person name="Zhu X.G."/>
            <person name="Wu Y."/>
            <person name="Hong X.N."/>
            <person name="Fan G.Y."/>
            <person name="Tong Y."/>
            <person name="Zhang D."/>
            <person name="Mao C.L."/>
            <person name="Liu Y.L."/>
            <person name="Hao S.J."/>
            <person name="Liu W.Q."/>
            <person name="Lv M.Q."/>
            <person name="Zhang H.B."/>
            <person name="Liu Y."/>
            <person name="Hu-Tang G.R."/>
            <person name="Wang J.P."/>
            <person name="Wang J.H."/>
            <person name="Sun Y.H."/>
            <person name="Ni S.B."/>
            <person name="Chen W.B."/>
            <person name="Zhang X.C."/>
            <person name="Jiao Y.N."/>
            <person name="Eichler E.E."/>
            <person name="Li G.H."/>
            <person name="Liu X."/>
            <person name="Gao L.Z."/>
        </authorList>
    </citation>
    <scope>NUCLEOTIDE SEQUENCE [LARGE SCALE GENOMIC DNA]</scope>
    <source>
        <strain evidence="3">cv. GT1</strain>
        <tissue evidence="2">Leaf</tissue>
    </source>
</reference>